<keyword evidence="4" id="KW-1185">Reference proteome</keyword>
<name>A0A4R3HZE3_PAULE</name>
<comment type="caution">
    <text evidence="3">The sequence shown here is derived from an EMBL/GenBank/DDBJ whole genome shotgun (WGS) entry which is preliminary data.</text>
</comment>
<dbReference type="Proteomes" id="UP000295382">
    <property type="component" value="Unassembled WGS sequence"/>
</dbReference>
<protein>
    <submittedName>
        <fullName evidence="3">Ribonuclease T1</fullName>
    </submittedName>
</protein>
<evidence type="ECO:0000256" key="1">
    <source>
        <dbReference type="ARBA" id="ARBA00022722"/>
    </source>
</evidence>
<dbReference type="CDD" id="cd00607">
    <property type="entry name" value="RNase_Sa"/>
    <property type="match status" value="1"/>
</dbReference>
<dbReference type="GO" id="GO:0004521">
    <property type="term" value="F:RNA endonuclease activity"/>
    <property type="evidence" value="ECO:0007669"/>
    <property type="project" value="InterPro"/>
</dbReference>
<reference evidence="3 4" key="1">
    <citation type="submission" date="2019-03" db="EMBL/GenBank/DDBJ databases">
        <title>Genomic Encyclopedia of Type Strains, Phase IV (KMG-IV): sequencing the most valuable type-strain genomes for metagenomic binning, comparative biology and taxonomic classification.</title>
        <authorList>
            <person name="Goeker M."/>
        </authorList>
    </citation>
    <scope>NUCLEOTIDE SEQUENCE [LARGE SCALE GENOMIC DNA]</scope>
    <source>
        <strain evidence="3 4">DSM 7445</strain>
    </source>
</reference>
<dbReference type="RefSeq" id="WP_243656653.1">
    <property type="nucleotide sequence ID" value="NZ_SLZQ01000002.1"/>
</dbReference>
<organism evidence="3 4">
    <name type="scientific">Paucimonas lemoignei</name>
    <name type="common">Pseudomonas lemoignei</name>
    <dbReference type="NCBI Taxonomy" id="29443"/>
    <lineage>
        <taxon>Bacteria</taxon>
        <taxon>Pseudomonadati</taxon>
        <taxon>Pseudomonadota</taxon>
        <taxon>Betaproteobacteria</taxon>
        <taxon>Burkholderiales</taxon>
        <taxon>Burkholderiaceae</taxon>
        <taxon>Paucimonas</taxon>
    </lineage>
</organism>
<evidence type="ECO:0000256" key="2">
    <source>
        <dbReference type="ARBA" id="ARBA00022801"/>
    </source>
</evidence>
<evidence type="ECO:0000313" key="4">
    <source>
        <dbReference type="Proteomes" id="UP000295382"/>
    </source>
</evidence>
<gene>
    <name evidence="3" type="ORF">EDC30_102361</name>
</gene>
<dbReference type="GO" id="GO:0016787">
    <property type="term" value="F:hydrolase activity"/>
    <property type="evidence" value="ECO:0007669"/>
    <property type="project" value="UniProtKB-KW"/>
</dbReference>
<evidence type="ECO:0000313" key="3">
    <source>
        <dbReference type="EMBL" id="TCS38622.1"/>
    </source>
</evidence>
<dbReference type="GO" id="GO:0003723">
    <property type="term" value="F:RNA binding"/>
    <property type="evidence" value="ECO:0007669"/>
    <property type="project" value="InterPro"/>
</dbReference>
<keyword evidence="2" id="KW-0378">Hydrolase</keyword>
<sequence>MNLARRIIFAFIALLLSFGVWAKGPAPLGVIAVRDLPVEAQETLVLIKRGGPYPYAKDGVIFKNYEGILPRKERGYYREFTVKTPGVRHRGARRIISGGTLQQGQEYFYTDDHYVSFKRIRE</sequence>
<dbReference type="AlphaFoldDB" id="A0A4R3HZE3"/>
<dbReference type="SUPFAM" id="SSF53933">
    <property type="entry name" value="Microbial ribonucleases"/>
    <property type="match status" value="1"/>
</dbReference>
<dbReference type="EMBL" id="SLZQ01000002">
    <property type="protein sequence ID" value="TCS38622.1"/>
    <property type="molecule type" value="Genomic_DNA"/>
</dbReference>
<dbReference type="InterPro" id="IPR000026">
    <property type="entry name" value="N1-like"/>
</dbReference>
<keyword evidence="1" id="KW-0540">Nuclease</keyword>
<dbReference type="Gene3D" id="3.10.450.30">
    <property type="entry name" value="Microbial ribonucleases"/>
    <property type="match status" value="1"/>
</dbReference>
<dbReference type="Pfam" id="PF00545">
    <property type="entry name" value="Ribonuclease"/>
    <property type="match status" value="1"/>
</dbReference>
<accession>A0A4R3HZE3</accession>
<proteinExistence type="predicted"/>
<dbReference type="InterPro" id="IPR016191">
    <property type="entry name" value="Ribonuclease/ribotoxin"/>
</dbReference>